<sequence length="72" mass="8000">VRLDSYNPRKREIVSHKCTQLSEISEETAIRYLKELEAKYSPGAMIADVPSNRVGANAGIFEENGGETFVGR</sequence>
<protein>
    <submittedName>
        <fullName evidence="1">Uncharacterized protein</fullName>
    </submittedName>
</protein>
<evidence type="ECO:0000313" key="2">
    <source>
        <dbReference type="Proteomes" id="UP000010408"/>
    </source>
</evidence>
<proteinExistence type="predicted"/>
<accession>L1NF95</accession>
<evidence type="ECO:0000313" key="1">
    <source>
        <dbReference type="EMBL" id="EKY02048.1"/>
    </source>
</evidence>
<dbReference type="PATRIC" id="fig|1127696.3.peg.640"/>
<name>L1NF95_9PORP</name>
<dbReference type="Proteomes" id="UP000010408">
    <property type="component" value="Unassembled WGS sequence"/>
</dbReference>
<dbReference type="AlphaFoldDB" id="L1NF95"/>
<dbReference type="HOGENOM" id="CLU_2710766_0_0_10"/>
<feature type="non-terminal residue" evidence="1">
    <location>
        <position position="1"/>
    </location>
</feature>
<gene>
    <name evidence="1" type="ORF">HMPREF9134_00715</name>
</gene>
<reference evidence="1 2" key="1">
    <citation type="submission" date="2012-05" db="EMBL/GenBank/DDBJ databases">
        <authorList>
            <person name="Weinstock G."/>
            <person name="Sodergren E."/>
            <person name="Lobos E.A."/>
            <person name="Fulton L."/>
            <person name="Fulton R."/>
            <person name="Courtney L."/>
            <person name="Fronick C."/>
            <person name="O'Laughlin M."/>
            <person name="Godfrey J."/>
            <person name="Wilson R.M."/>
            <person name="Miner T."/>
            <person name="Farmer C."/>
            <person name="Delehaunty K."/>
            <person name="Cordes M."/>
            <person name="Minx P."/>
            <person name="Tomlinson C."/>
            <person name="Chen J."/>
            <person name="Wollam A."/>
            <person name="Pepin K.H."/>
            <person name="Bhonagiri V."/>
            <person name="Zhang X."/>
            <person name="Suruliraj S."/>
            <person name="Warren W."/>
            <person name="Mitreva M."/>
            <person name="Mardis E.R."/>
            <person name="Wilson R.K."/>
        </authorList>
    </citation>
    <scope>NUCLEOTIDE SEQUENCE [LARGE SCALE GENOMIC DNA]</scope>
    <source>
        <strain evidence="1 2">F0037</strain>
    </source>
</reference>
<dbReference type="EMBL" id="AMEQ01000019">
    <property type="protein sequence ID" value="EKY02048.1"/>
    <property type="molecule type" value="Genomic_DNA"/>
</dbReference>
<dbReference type="RefSeq" id="WP_005468936.1">
    <property type="nucleotide sequence ID" value="NZ_KB291043.1"/>
</dbReference>
<comment type="caution">
    <text evidence="1">The sequence shown here is derived from an EMBL/GenBank/DDBJ whole genome shotgun (WGS) entry which is preliminary data.</text>
</comment>
<organism evidence="1 2">
    <name type="scientific">Porphyromonas catoniae F0037</name>
    <dbReference type="NCBI Taxonomy" id="1127696"/>
    <lineage>
        <taxon>Bacteria</taxon>
        <taxon>Pseudomonadati</taxon>
        <taxon>Bacteroidota</taxon>
        <taxon>Bacteroidia</taxon>
        <taxon>Bacteroidales</taxon>
        <taxon>Porphyromonadaceae</taxon>
        <taxon>Porphyromonas</taxon>
    </lineage>
</organism>
<dbReference type="STRING" id="1127696.HMPREF9134_00715"/>